<dbReference type="SMR" id="G4Z5K2"/>
<dbReference type="GO" id="GO:0003677">
    <property type="term" value="F:DNA binding"/>
    <property type="evidence" value="ECO:0007669"/>
    <property type="project" value="UniProtKB-KW"/>
</dbReference>
<dbReference type="InterPro" id="IPR021027">
    <property type="entry name" value="Transposase_put_HTH"/>
</dbReference>
<evidence type="ECO:0000259" key="4">
    <source>
        <dbReference type="Pfam" id="PF07282"/>
    </source>
</evidence>
<dbReference type="GO" id="GO:0046872">
    <property type="term" value="F:metal ion binding"/>
    <property type="evidence" value="ECO:0007669"/>
    <property type="project" value="UniProtKB-KW"/>
</dbReference>
<accession>G4Z5K2</accession>
<feature type="domain" description="Transposase putative helix-turn-helix" evidence="5">
    <location>
        <begin position="83"/>
        <end position="113"/>
    </location>
</feature>
<protein>
    <recommendedName>
        <fullName evidence="8">Transposase</fullName>
    </recommendedName>
</protein>
<sequence>MEAQRQPPDCPDWWDEEVEMLAEEAWLPVAQDFCQRSGEPYSRCIHHLAGKSFVGLRNLTNHSLRGAMPVELLPENLDIDSSIKIELSPTPEERCQLRKMFGAFRFVYNKLVDLVGDDWRRLSQAQLRADYRPVRSVTRRNLLTDHLPDWVWDVPQKILDAAFTDFLKTITTTKAGDEAARNNGENRRPSELHFKTRKNNSTSIEIQVESFGYTGHASQARFLPNYFGWRRGSDEGIATKEDFPEPTHARIKRIVKDMHQKVAKWLSVNFDVVLLPKFPVSQLVRRRNRPDGRRRRINSVTARRMLTWSHYKFRQMLDYKMKRTGGVVVVCDEPWTTKTCSHCGRINHRITVQKTFWCPECNYVCDRDVNAARNIFLKNERLIP</sequence>
<dbReference type="InterPro" id="IPR051491">
    <property type="entry name" value="Recombinase/Transposase-rel"/>
</dbReference>
<keyword evidence="3" id="KW-0238">DNA-binding</keyword>
<keyword evidence="1" id="KW-0479">Metal-binding</keyword>
<keyword evidence="2" id="KW-0862">Zinc</keyword>
<dbReference type="AlphaFoldDB" id="G4Z5K2"/>
<dbReference type="KEGG" id="psoj:PHYSODRAFT_247336"/>
<dbReference type="PANTHER" id="PTHR36172:SF1">
    <property type="entry name" value="RESOLVASE-RELATED"/>
    <property type="match status" value="1"/>
</dbReference>
<evidence type="ECO:0000256" key="3">
    <source>
        <dbReference type="ARBA" id="ARBA00023125"/>
    </source>
</evidence>
<dbReference type="Pfam" id="PF12323">
    <property type="entry name" value="HTH_OrfB_IS605"/>
    <property type="match status" value="1"/>
</dbReference>
<evidence type="ECO:0008006" key="8">
    <source>
        <dbReference type="Google" id="ProtNLM"/>
    </source>
</evidence>
<evidence type="ECO:0000259" key="5">
    <source>
        <dbReference type="Pfam" id="PF12323"/>
    </source>
</evidence>
<dbReference type="PANTHER" id="PTHR36172">
    <property type="match status" value="1"/>
</dbReference>
<keyword evidence="7" id="KW-1185">Reference proteome</keyword>
<dbReference type="RefSeq" id="XP_009524397.1">
    <property type="nucleotide sequence ID" value="XM_009526102.1"/>
</dbReference>
<name>G4Z5K2_PHYSP</name>
<reference evidence="6 7" key="1">
    <citation type="journal article" date="2006" name="Science">
        <title>Phytophthora genome sequences uncover evolutionary origins and mechanisms of pathogenesis.</title>
        <authorList>
            <person name="Tyler B.M."/>
            <person name="Tripathy S."/>
            <person name="Zhang X."/>
            <person name="Dehal P."/>
            <person name="Jiang R.H."/>
            <person name="Aerts A."/>
            <person name="Arredondo F.D."/>
            <person name="Baxter L."/>
            <person name="Bensasson D."/>
            <person name="Beynon J.L."/>
            <person name="Chapman J."/>
            <person name="Damasceno C.M."/>
            <person name="Dorrance A.E."/>
            <person name="Dou D."/>
            <person name="Dickerman A.W."/>
            <person name="Dubchak I.L."/>
            <person name="Garbelotto M."/>
            <person name="Gijzen M."/>
            <person name="Gordon S.G."/>
            <person name="Govers F."/>
            <person name="Grunwald N.J."/>
            <person name="Huang W."/>
            <person name="Ivors K.L."/>
            <person name="Jones R.W."/>
            <person name="Kamoun S."/>
            <person name="Krampis K."/>
            <person name="Lamour K.H."/>
            <person name="Lee M.K."/>
            <person name="McDonald W.H."/>
            <person name="Medina M."/>
            <person name="Meijer H.J."/>
            <person name="Nordberg E.K."/>
            <person name="Maclean D.J."/>
            <person name="Ospina-Giraldo M.D."/>
            <person name="Morris P.F."/>
            <person name="Phuntumart V."/>
            <person name="Putnam N.H."/>
            <person name="Rash S."/>
            <person name="Rose J.K."/>
            <person name="Sakihama Y."/>
            <person name="Salamov A.A."/>
            <person name="Savidor A."/>
            <person name="Scheuring C.F."/>
            <person name="Smith B.M."/>
            <person name="Sobral B.W."/>
            <person name="Terry A."/>
            <person name="Torto-Alalibo T.A."/>
            <person name="Win J."/>
            <person name="Xu Z."/>
            <person name="Zhang H."/>
            <person name="Grigoriev I.V."/>
            <person name="Rokhsar D.S."/>
            <person name="Boore J.L."/>
        </authorList>
    </citation>
    <scope>NUCLEOTIDE SEQUENCE [LARGE SCALE GENOMIC DNA]</scope>
    <source>
        <strain evidence="6 7">P6497</strain>
    </source>
</reference>
<proteinExistence type="predicted"/>
<dbReference type="EMBL" id="JH159153">
    <property type="protein sequence ID" value="EGZ21680.1"/>
    <property type="molecule type" value="Genomic_DNA"/>
</dbReference>
<dbReference type="Proteomes" id="UP000002640">
    <property type="component" value="Unassembled WGS sequence"/>
</dbReference>
<feature type="domain" description="Cas12f1-like TNB" evidence="4">
    <location>
        <begin position="310"/>
        <end position="375"/>
    </location>
</feature>
<dbReference type="InParanoid" id="G4Z5K2"/>
<evidence type="ECO:0000256" key="1">
    <source>
        <dbReference type="ARBA" id="ARBA00022723"/>
    </source>
</evidence>
<gene>
    <name evidence="6" type="ORF">PHYSODRAFT_247336</name>
</gene>
<evidence type="ECO:0000313" key="6">
    <source>
        <dbReference type="EMBL" id="EGZ21680.1"/>
    </source>
</evidence>
<dbReference type="OMA" id="RINHRIT"/>
<dbReference type="GeneID" id="20637707"/>
<dbReference type="Pfam" id="PF07282">
    <property type="entry name" value="Cas12f1-like_TNB"/>
    <property type="match status" value="1"/>
</dbReference>
<dbReference type="InterPro" id="IPR010095">
    <property type="entry name" value="Cas12f1-like_TNB"/>
</dbReference>
<evidence type="ECO:0000313" key="7">
    <source>
        <dbReference type="Proteomes" id="UP000002640"/>
    </source>
</evidence>
<organism evidence="6 7">
    <name type="scientific">Phytophthora sojae (strain P6497)</name>
    <name type="common">Soybean stem and root rot agent</name>
    <name type="synonym">Phytophthora megasperma f. sp. glycines</name>
    <dbReference type="NCBI Taxonomy" id="1094619"/>
    <lineage>
        <taxon>Eukaryota</taxon>
        <taxon>Sar</taxon>
        <taxon>Stramenopiles</taxon>
        <taxon>Oomycota</taxon>
        <taxon>Peronosporomycetes</taxon>
        <taxon>Peronosporales</taxon>
        <taxon>Peronosporaceae</taxon>
        <taxon>Phytophthora</taxon>
    </lineage>
</organism>
<evidence type="ECO:0000256" key="2">
    <source>
        <dbReference type="ARBA" id="ARBA00022833"/>
    </source>
</evidence>